<sequence>MDFIKTSSPGALSELILQRNWIDIIWMSRSQVMIKLVKTGPDGLIEHLHPEPRTLADRGTNVPRSSRGHRPRPAMSTAELTYRPGRHHPAVGQTNFTRPKLRATIPREQEGNASRPRGTSHVPRPIHPSDQEGFASRPAKIHRQKIIHPSDPIGRTRKLSATIIPTVPIADQT</sequence>
<feature type="region of interest" description="Disordered" evidence="1">
    <location>
        <begin position="54"/>
        <end position="75"/>
    </location>
</feature>
<evidence type="ECO:0000313" key="3">
    <source>
        <dbReference type="Proteomes" id="UP000467841"/>
    </source>
</evidence>
<dbReference type="AlphaFoldDB" id="A0A6D2JDW9"/>
<organism evidence="2 3">
    <name type="scientific">Microthlaspi erraticum</name>
    <dbReference type="NCBI Taxonomy" id="1685480"/>
    <lineage>
        <taxon>Eukaryota</taxon>
        <taxon>Viridiplantae</taxon>
        <taxon>Streptophyta</taxon>
        <taxon>Embryophyta</taxon>
        <taxon>Tracheophyta</taxon>
        <taxon>Spermatophyta</taxon>
        <taxon>Magnoliopsida</taxon>
        <taxon>eudicotyledons</taxon>
        <taxon>Gunneridae</taxon>
        <taxon>Pentapetalae</taxon>
        <taxon>rosids</taxon>
        <taxon>malvids</taxon>
        <taxon>Brassicales</taxon>
        <taxon>Brassicaceae</taxon>
        <taxon>Coluteocarpeae</taxon>
        <taxon>Microthlaspi</taxon>
    </lineage>
</organism>
<reference evidence="2" key="1">
    <citation type="submission" date="2020-01" db="EMBL/GenBank/DDBJ databases">
        <authorList>
            <person name="Mishra B."/>
        </authorList>
    </citation>
    <scope>NUCLEOTIDE SEQUENCE [LARGE SCALE GENOMIC DNA]</scope>
</reference>
<gene>
    <name evidence="2" type="ORF">MERR_LOCUS22774</name>
</gene>
<evidence type="ECO:0000256" key="1">
    <source>
        <dbReference type="SAM" id="MobiDB-lite"/>
    </source>
</evidence>
<evidence type="ECO:0000313" key="2">
    <source>
        <dbReference type="EMBL" id="CAA7035539.1"/>
    </source>
</evidence>
<feature type="region of interest" description="Disordered" evidence="1">
    <location>
        <begin position="105"/>
        <end position="143"/>
    </location>
</feature>
<dbReference type="EMBL" id="CACVBM020001160">
    <property type="protein sequence ID" value="CAA7035539.1"/>
    <property type="molecule type" value="Genomic_DNA"/>
</dbReference>
<comment type="caution">
    <text evidence="2">The sequence shown here is derived from an EMBL/GenBank/DDBJ whole genome shotgun (WGS) entry which is preliminary data.</text>
</comment>
<accession>A0A6D2JDW9</accession>
<keyword evidence="3" id="KW-1185">Reference proteome</keyword>
<protein>
    <submittedName>
        <fullName evidence="2">Uncharacterized protein</fullName>
    </submittedName>
</protein>
<proteinExistence type="predicted"/>
<name>A0A6D2JDW9_9BRAS</name>
<dbReference type="Proteomes" id="UP000467841">
    <property type="component" value="Unassembled WGS sequence"/>
</dbReference>